<evidence type="ECO:0000259" key="2">
    <source>
        <dbReference type="Pfam" id="PF22640"/>
    </source>
</evidence>
<organism evidence="3 4">
    <name type="scientific">Candidatus Hydrogenisulfobacillus filiaventi</name>
    <dbReference type="NCBI Taxonomy" id="2707344"/>
    <lineage>
        <taxon>Bacteria</taxon>
        <taxon>Bacillati</taxon>
        <taxon>Bacillota</taxon>
        <taxon>Clostridia</taxon>
        <taxon>Eubacteriales</taxon>
        <taxon>Clostridiales Family XVII. Incertae Sedis</taxon>
        <taxon>Candidatus Hydrogenisulfobacillus</taxon>
    </lineage>
</organism>
<dbReference type="PANTHER" id="PTHR46390">
    <property type="entry name" value="MANNOSE-1-PHOSPHATE GUANYLYLTRANSFERASE"/>
    <property type="match status" value="1"/>
</dbReference>
<dbReference type="EC" id="2.7.7.22" evidence="3"/>
<name>A0A6F8ZK91_9FIRM</name>
<proteinExistence type="predicted"/>
<dbReference type="KEGG" id="hfv:R50_2594"/>
<dbReference type="Pfam" id="PF22640">
    <property type="entry name" value="ManC_GMP_beta-helix"/>
    <property type="match status" value="1"/>
</dbReference>
<evidence type="ECO:0000259" key="1">
    <source>
        <dbReference type="Pfam" id="PF00483"/>
    </source>
</evidence>
<protein>
    <submittedName>
        <fullName evidence="3">Mannose-1-phosphate guanylyltransferase (GDP)</fullName>
        <ecNumber evidence="3">2.7.7.22</ecNumber>
    </submittedName>
</protein>
<dbReference type="EMBL" id="LR778114">
    <property type="protein sequence ID" value="CAB1130086.1"/>
    <property type="molecule type" value="Genomic_DNA"/>
</dbReference>
<dbReference type="Proteomes" id="UP000503399">
    <property type="component" value="Chromosome"/>
</dbReference>
<evidence type="ECO:0000313" key="4">
    <source>
        <dbReference type="Proteomes" id="UP000503399"/>
    </source>
</evidence>
<evidence type="ECO:0000313" key="3">
    <source>
        <dbReference type="EMBL" id="CAB1130086.1"/>
    </source>
</evidence>
<dbReference type="SUPFAM" id="SSF53448">
    <property type="entry name" value="Nucleotide-diphospho-sugar transferases"/>
    <property type="match status" value="1"/>
</dbReference>
<dbReference type="Pfam" id="PF00483">
    <property type="entry name" value="NTP_transferase"/>
    <property type="match status" value="1"/>
</dbReference>
<gene>
    <name evidence="3" type="ORF">R50_2594</name>
</gene>
<keyword evidence="3" id="KW-0548">Nucleotidyltransferase</keyword>
<keyword evidence="4" id="KW-1185">Reference proteome</keyword>
<keyword evidence="3" id="KW-0808">Transferase</keyword>
<dbReference type="InterPro" id="IPR054566">
    <property type="entry name" value="ManC/GMP-like_b-helix"/>
</dbReference>
<dbReference type="SUPFAM" id="SSF159283">
    <property type="entry name" value="Guanosine diphospho-D-mannose pyrophosphorylase/mannose-6-phosphate isomerase linker domain"/>
    <property type="match status" value="1"/>
</dbReference>
<feature type="domain" description="MannoseP isomerase/GMP-like beta-helix" evidence="2">
    <location>
        <begin position="291"/>
        <end position="345"/>
    </location>
</feature>
<accession>A0A6F8ZK91</accession>
<dbReference type="InterPro" id="IPR029044">
    <property type="entry name" value="Nucleotide-diphossugar_trans"/>
</dbReference>
<sequence length="353" mass="39057">MARWLVILAGGRGERFWPLSRAVQPKQFLALVGNQTMLRRTRERVRPLIDDFHTLVVTGRDYVGKVRENLPELLPSHILGEPVGRNTAPSLAWAAAVIHRSDPRAVMLVLPSDHLIQHEAPFRRLVREALWQAEQRGGFYTFGIKPTHPETGYGYIETRETVAPDRGEGPRVLAARRFVEKPPADVAAQMVASGRYFWNSGMFVFPAADFLEAVGRYLPAVRAAADRLAEDPGQAEDIFPALPAISVDHGVMERVQPLYVLPADIGWDDLGTFAALARLLPRNDDQNAARGKAVFIDSQNVTAISDGPVVSFIGVQDLVVVATPDAVLILPPDRAQDVRAVVEQLRLENEHLL</sequence>
<reference evidence="3 4" key="1">
    <citation type="submission" date="2020-02" db="EMBL/GenBank/DDBJ databases">
        <authorList>
            <person name="Hogendoorn C."/>
        </authorList>
    </citation>
    <scope>NUCLEOTIDE SEQUENCE [LARGE SCALE GENOMIC DNA]</scope>
    <source>
        <strain evidence="3">R501</strain>
    </source>
</reference>
<dbReference type="InterPro" id="IPR049577">
    <property type="entry name" value="GMPP_N"/>
</dbReference>
<dbReference type="InterPro" id="IPR051161">
    <property type="entry name" value="Mannose-6P_isomerase_type2"/>
</dbReference>
<dbReference type="AlphaFoldDB" id="A0A6F8ZK91"/>
<dbReference type="InterPro" id="IPR005835">
    <property type="entry name" value="NTP_transferase_dom"/>
</dbReference>
<feature type="domain" description="Nucleotidyl transferase" evidence="1">
    <location>
        <begin position="6"/>
        <end position="278"/>
    </location>
</feature>
<dbReference type="CDD" id="cd02509">
    <property type="entry name" value="GDP-M1P_Guanylyltransferase"/>
    <property type="match status" value="1"/>
</dbReference>
<dbReference type="GO" id="GO:0004475">
    <property type="term" value="F:mannose-1-phosphate guanylyltransferase (GTP) activity"/>
    <property type="evidence" value="ECO:0007669"/>
    <property type="project" value="InterPro"/>
</dbReference>
<dbReference type="GO" id="GO:0008928">
    <property type="term" value="F:mannose-1-phosphate guanylyltransferase (GDP) activity"/>
    <property type="evidence" value="ECO:0007669"/>
    <property type="project" value="UniProtKB-EC"/>
</dbReference>
<dbReference type="Gene3D" id="3.90.550.10">
    <property type="entry name" value="Spore Coat Polysaccharide Biosynthesis Protein SpsA, Chain A"/>
    <property type="match status" value="1"/>
</dbReference>
<dbReference type="GO" id="GO:0009298">
    <property type="term" value="P:GDP-mannose biosynthetic process"/>
    <property type="evidence" value="ECO:0007669"/>
    <property type="project" value="TreeGrafter"/>
</dbReference>
<dbReference type="PANTHER" id="PTHR46390:SF1">
    <property type="entry name" value="MANNOSE-1-PHOSPHATE GUANYLYLTRANSFERASE"/>
    <property type="match status" value="1"/>
</dbReference>